<dbReference type="AlphaFoldDB" id="A0A7T4B232"/>
<feature type="region of interest" description="Disordered" evidence="1">
    <location>
        <begin position="158"/>
        <end position="196"/>
    </location>
</feature>
<reference evidence="2 3" key="1">
    <citation type="submission" date="2020-12" db="EMBL/GenBank/DDBJ databases">
        <title>FDA dAtabase for Regulatory Grade micrObial Sequences (FDA-ARGOS): Supporting development and validation of Infectious Disease Dx tests.</title>
        <authorList>
            <person name="Sproer C."/>
            <person name="Gronow S."/>
            <person name="Severitt S."/>
            <person name="Schroder I."/>
            <person name="Tallon L."/>
            <person name="Sadzewicz L."/>
            <person name="Zhao X."/>
            <person name="Boylan J."/>
            <person name="Ott S."/>
            <person name="Bowen H."/>
            <person name="Vavikolanu K."/>
            <person name="Mehta A."/>
            <person name="Aluvathingal J."/>
            <person name="Nadendla S."/>
            <person name="Lowell S."/>
            <person name="Myers T."/>
            <person name="Yan Y."/>
            <person name="Sichtig H."/>
        </authorList>
    </citation>
    <scope>NUCLEOTIDE SEQUENCE [LARGE SCALE GENOMIC DNA]</scope>
    <source>
        <strain evidence="2 3">FDAARGOS_1050</strain>
    </source>
</reference>
<gene>
    <name evidence="2" type="ORF">I6I07_27260</name>
</gene>
<evidence type="ECO:0000313" key="2">
    <source>
        <dbReference type="EMBL" id="QQB34257.1"/>
    </source>
</evidence>
<name>A0A7T4B232_9BURK</name>
<dbReference type="EMBL" id="CP065997">
    <property type="protein sequence ID" value="QQB34257.1"/>
    <property type="molecule type" value="Genomic_DNA"/>
</dbReference>
<protein>
    <submittedName>
        <fullName evidence="2">DUF2280 domain-containing protein</fullName>
    </submittedName>
</protein>
<evidence type="ECO:0000313" key="3">
    <source>
        <dbReference type="Proteomes" id="UP000595231"/>
    </source>
</evidence>
<dbReference type="Pfam" id="PF10045">
    <property type="entry name" value="DUF2280"/>
    <property type="match status" value="1"/>
</dbReference>
<accession>A0A7T4B232</accession>
<sequence length="196" mass="21556">MAKITDANKRFIVQALACWDTPSQVSKTVKEEFGLDVPRTHVAQYDPTKVAGKDLAKRWVQLFHDTRQRFRQEIAEIPIADQAFRLRQLGRIYDKHISWGNVVGAAGVLEQVAKEVGGAFTNRRAHTGASGGPIEQKTVVVDEREVAAAVAKLQGEYCPRRPARHGQGSMRTGPPVLQPVLLQAPPGHQVPSQLAP</sequence>
<evidence type="ECO:0000256" key="1">
    <source>
        <dbReference type="SAM" id="MobiDB-lite"/>
    </source>
</evidence>
<feature type="compositionally biased region" description="Low complexity" evidence="1">
    <location>
        <begin position="174"/>
        <end position="186"/>
    </location>
</feature>
<proteinExistence type="predicted"/>
<dbReference type="Proteomes" id="UP000595231">
    <property type="component" value="Chromosome"/>
</dbReference>
<dbReference type="RefSeq" id="WP_198484459.1">
    <property type="nucleotide sequence ID" value="NZ_CP065997.1"/>
</dbReference>
<organism evidence="2 3">
    <name type="scientific">Achromobacter deleyi</name>
    <dbReference type="NCBI Taxonomy" id="1353891"/>
    <lineage>
        <taxon>Bacteria</taxon>
        <taxon>Pseudomonadati</taxon>
        <taxon>Pseudomonadota</taxon>
        <taxon>Betaproteobacteria</taxon>
        <taxon>Burkholderiales</taxon>
        <taxon>Alcaligenaceae</taxon>
        <taxon>Achromobacter</taxon>
    </lineage>
</organism>
<dbReference type="InterPro" id="IPR018738">
    <property type="entry name" value="DUF2280"/>
</dbReference>